<name>A0A428TZ54_9HYPO</name>
<dbReference type="EMBL" id="NIZV01000116">
    <property type="protein sequence ID" value="RSM07330.1"/>
    <property type="molecule type" value="Genomic_DNA"/>
</dbReference>
<feature type="region of interest" description="Disordered" evidence="1">
    <location>
        <begin position="1"/>
        <end position="33"/>
    </location>
</feature>
<reference evidence="2 3" key="1">
    <citation type="submission" date="2017-06" db="EMBL/GenBank/DDBJ databases">
        <title>Cmopartive genomic analysis of Ambrosia Fusariam Clade fungi.</title>
        <authorList>
            <person name="Stajich J.E."/>
            <person name="Carrillo J."/>
            <person name="Kijimoto T."/>
            <person name="Eskalen A."/>
            <person name="O'Donnell K."/>
            <person name="Kasson M."/>
        </authorList>
    </citation>
    <scope>NUCLEOTIDE SEQUENCE [LARGE SCALE GENOMIC DNA]</scope>
    <source>
        <strain evidence="2 3">NRRL 20438</strain>
    </source>
</reference>
<accession>A0A428TZ54</accession>
<keyword evidence="3" id="KW-1185">Reference proteome</keyword>
<gene>
    <name evidence="2" type="ORF">CDV31_008695</name>
</gene>
<comment type="caution">
    <text evidence="2">The sequence shown here is derived from an EMBL/GenBank/DDBJ whole genome shotgun (WGS) entry which is preliminary data.</text>
</comment>
<protein>
    <submittedName>
        <fullName evidence="2">Uncharacterized protein</fullName>
    </submittedName>
</protein>
<dbReference type="Proteomes" id="UP000288429">
    <property type="component" value="Unassembled WGS sequence"/>
</dbReference>
<proteinExistence type="predicted"/>
<evidence type="ECO:0000256" key="1">
    <source>
        <dbReference type="SAM" id="MobiDB-lite"/>
    </source>
</evidence>
<dbReference type="AlphaFoldDB" id="A0A428TZ54"/>
<evidence type="ECO:0000313" key="2">
    <source>
        <dbReference type="EMBL" id="RSM07330.1"/>
    </source>
</evidence>
<sequence length="132" mass="14517">MPSPSTKDTQAPKGDQTPEGDQPAEQLSDSSKDAIEELTANKAQNQALSAHETPVLDVSTVATRNNLDGFAELIRGINQQVSDGVEGSRNVPRHEPVEEYNTDEYTTWAGLFDHRNSSVPIQDYARFFGSWP</sequence>
<evidence type="ECO:0000313" key="3">
    <source>
        <dbReference type="Proteomes" id="UP000288429"/>
    </source>
</evidence>
<organism evidence="2 3">
    <name type="scientific">Fusarium ambrosium</name>
    <dbReference type="NCBI Taxonomy" id="131363"/>
    <lineage>
        <taxon>Eukaryota</taxon>
        <taxon>Fungi</taxon>
        <taxon>Dikarya</taxon>
        <taxon>Ascomycota</taxon>
        <taxon>Pezizomycotina</taxon>
        <taxon>Sordariomycetes</taxon>
        <taxon>Hypocreomycetidae</taxon>
        <taxon>Hypocreales</taxon>
        <taxon>Nectriaceae</taxon>
        <taxon>Fusarium</taxon>
        <taxon>Fusarium solani species complex</taxon>
    </lineage>
</organism>